<feature type="binding site" evidence="13">
    <location>
        <position position="277"/>
    </location>
    <ligand>
        <name>substrate</name>
    </ligand>
</feature>
<dbReference type="Proteomes" id="UP000789390">
    <property type="component" value="Unassembled WGS sequence"/>
</dbReference>
<feature type="binding site" evidence="13">
    <location>
        <position position="161"/>
    </location>
    <ligand>
        <name>substrate</name>
    </ligand>
</feature>
<proteinExistence type="inferred from homology"/>
<dbReference type="SUPFAM" id="SSF63433">
    <property type="entry name" value="Fumarylacetoacetate hydrolase, FAH, N-terminal domain"/>
    <property type="match status" value="1"/>
</dbReference>
<dbReference type="PANTHER" id="PTHR43069:SF2">
    <property type="entry name" value="FUMARYLACETOACETASE"/>
    <property type="match status" value="1"/>
</dbReference>
<feature type="binding site" evidence="14">
    <location>
        <position position="234"/>
    </location>
    <ligand>
        <name>Ca(2+)</name>
        <dbReference type="ChEBI" id="CHEBI:29108"/>
    </ligand>
</feature>
<dbReference type="InterPro" id="IPR036462">
    <property type="entry name" value="Fumarylacetoacetase_N_sf"/>
</dbReference>
<evidence type="ECO:0000256" key="12">
    <source>
        <dbReference type="PIRSR" id="PIRSR605959-1"/>
    </source>
</evidence>
<dbReference type="Pfam" id="PF01557">
    <property type="entry name" value="FAA_hydrolase"/>
    <property type="match status" value="1"/>
</dbReference>
<evidence type="ECO:0000256" key="5">
    <source>
        <dbReference type="ARBA" id="ARBA00014741"/>
    </source>
</evidence>
<dbReference type="EC" id="3.7.1.2" evidence="4 15"/>
<keyword evidence="11 15" id="KW-0585">Phenylalanine catabolism</keyword>
<feature type="binding site" evidence="14">
    <location>
        <position position="159"/>
    </location>
    <ligand>
        <name>Ca(2+)</name>
        <dbReference type="ChEBI" id="CHEBI:29108"/>
    </ligand>
</feature>
<dbReference type="GO" id="GO:0006572">
    <property type="term" value="P:L-tyrosine catabolic process"/>
    <property type="evidence" value="ECO:0007669"/>
    <property type="project" value="UniProtKB-UniRule"/>
</dbReference>
<organism evidence="18 19">
    <name type="scientific">Daphnia galeata</name>
    <dbReference type="NCBI Taxonomy" id="27404"/>
    <lineage>
        <taxon>Eukaryota</taxon>
        <taxon>Metazoa</taxon>
        <taxon>Ecdysozoa</taxon>
        <taxon>Arthropoda</taxon>
        <taxon>Crustacea</taxon>
        <taxon>Branchiopoda</taxon>
        <taxon>Diplostraca</taxon>
        <taxon>Cladocera</taxon>
        <taxon>Anomopoda</taxon>
        <taxon>Daphniidae</taxon>
        <taxon>Daphnia</taxon>
    </lineage>
</organism>
<dbReference type="UniPathway" id="UPA00139">
    <property type="reaction ID" value="UER00341"/>
</dbReference>
<feature type="active site" description="Proton acceptor" evidence="12">
    <location>
        <position position="166"/>
    </location>
</feature>
<evidence type="ECO:0000256" key="6">
    <source>
        <dbReference type="ARBA" id="ARBA00022723"/>
    </source>
</evidence>
<dbReference type="AlphaFoldDB" id="A0A8J2RXN1"/>
<dbReference type="Pfam" id="PF09298">
    <property type="entry name" value="FAA_hydrolase_N"/>
    <property type="match status" value="1"/>
</dbReference>
<feature type="domain" description="Fumarylacetoacetase N-terminal" evidence="17">
    <location>
        <begin position="62"/>
        <end position="151"/>
    </location>
</feature>
<feature type="binding site" evidence="14">
    <location>
        <position position="232"/>
    </location>
    <ligand>
        <name>Ca(2+)</name>
        <dbReference type="ChEBI" id="CHEBI:29108"/>
    </ligand>
</feature>
<dbReference type="InterPro" id="IPR015377">
    <property type="entry name" value="Fumarylacetoacetase_N"/>
</dbReference>
<dbReference type="Gene3D" id="3.90.850.10">
    <property type="entry name" value="Fumarylacetoacetase-like, C-terminal domain"/>
    <property type="match status" value="1"/>
</dbReference>
<evidence type="ECO:0000256" key="8">
    <source>
        <dbReference type="ARBA" id="ARBA00022837"/>
    </source>
</evidence>
<feature type="binding site" evidence="13">
    <location>
        <position position="175"/>
    </location>
    <ligand>
        <name>substrate</name>
    </ligand>
</feature>
<feature type="binding site" evidence="14">
    <location>
        <position position="266"/>
    </location>
    <ligand>
        <name>Ca(2+)</name>
        <dbReference type="ChEBI" id="CHEBI:29108"/>
    </ligand>
</feature>
<evidence type="ECO:0000259" key="17">
    <source>
        <dbReference type="Pfam" id="PF09298"/>
    </source>
</evidence>
<dbReference type="GO" id="GO:0046872">
    <property type="term" value="F:metal ion binding"/>
    <property type="evidence" value="ECO:0007669"/>
    <property type="project" value="UniProtKB-UniRule"/>
</dbReference>
<dbReference type="InterPro" id="IPR005959">
    <property type="entry name" value="Fumarylacetoacetase"/>
</dbReference>
<name>A0A8J2RXN1_9CRUS</name>
<feature type="binding site" evidence="14">
    <location>
        <position position="286"/>
    </location>
    <ligand>
        <name>Mg(2+)</name>
        <dbReference type="ChEBI" id="CHEBI:18420"/>
    </ligand>
</feature>
<dbReference type="InterPro" id="IPR036663">
    <property type="entry name" value="Fumarylacetoacetase_C_sf"/>
</dbReference>
<evidence type="ECO:0000256" key="15">
    <source>
        <dbReference type="RuleBase" id="RU366008"/>
    </source>
</evidence>
<feature type="binding site" evidence="13">
    <location>
        <position position="355"/>
    </location>
    <ligand>
        <name>substrate</name>
    </ligand>
</feature>
<comment type="caution">
    <text evidence="18">The sequence shown here is derived from an EMBL/GenBank/DDBJ whole genome shotgun (WGS) entry which is preliminary data.</text>
</comment>
<comment type="pathway">
    <text evidence="2 15">Amino-acid degradation; L-phenylalanine degradation; acetoacetate and fumarate from L-phenylalanine: step 6/6.</text>
</comment>
<dbReference type="EMBL" id="CAKKLH010000168">
    <property type="protein sequence ID" value="CAH0105034.1"/>
    <property type="molecule type" value="Genomic_DNA"/>
</dbReference>
<gene>
    <name evidence="18" type="ORF">DGAL_LOCUS7990</name>
</gene>
<dbReference type="NCBIfam" id="TIGR01266">
    <property type="entry name" value="fum_ac_acetase"/>
    <property type="match status" value="1"/>
</dbReference>
<keyword evidence="7 15" id="KW-0378">Hydrolase</keyword>
<evidence type="ECO:0000256" key="7">
    <source>
        <dbReference type="ARBA" id="ARBA00022801"/>
    </source>
</evidence>
<keyword evidence="10 15" id="KW-0828">Tyrosine catabolism</keyword>
<dbReference type="FunFam" id="2.30.30.230:FF:000001">
    <property type="entry name" value="Fumarylacetoacetase"/>
    <property type="match status" value="1"/>
</dbReference>
<sequence length="423" mass="47194">MLAFNYARLPVADLPCSFLFLTLTESRAEKLCSQFRRMSFISIPENSDFPLENLPTVSFLQQIRIGVAIGEHILDLNAVAHLFNGPELKNSQHVLKESTLNSFMGLGPKAWTETRKTLQDLLSTGNKTLEDDIDLRKNALVLQSEATMHLPAKIGDYTDFYSSIIHASNVGEMFRGKDNALMPNWKYLPVGYHGRSSSIVISGTPVRRPVGQTRPNDAEPPIFDKCKLLDFELETAFFVGKSNPLGTPVSVEEADQHIFGMVLMNDWSARDIQKWEYVPLGPFLAKNFGTTISPWVVTMEALEPFRYLLTGGSEKEAVVSRSNFKYMYWTMKQQLVHHTITGCNLQPGDLLGSGTISGPTTDAFGSMLELSWRGTRPVELGDGITRKFILDEDEVIIRGHCERDGLRIGFGKCTGKVLPAITL</sequence>
<evidence type="ECO:0000259" key="16">
    <source>
        <dbReference type="Pfam" id="PF01557"/>
    </source>
</evidence>
<feature type="binding site" evidence="14">
    <location>
        <position position="266"/>
    </location>
    <ligand>
        <name>Mg(2+)</name>
        <dbReference type="ChEBI" id="CHEBI:18420"/>
    </ligand>
</feature>
<evidence type="ECO:0000256" key="3">
    <source>
        <dbReference type="ARBA" id="ARBA00010211"/>
    </source>
</evidence>
<evidence type="ECO:0000256" key="4">
    <source>
        <dbReference type="ARBA" id="ARBA00012094"/>
    </source>
</evidence>
<evidence type="ECO:0000256" key="1">
    <source>
        <dbReference type="ARBA" id="ARBA00000353"/>
    </source>
</evidence>
<evidence type="ECO:0000313" key="19">
    <source>
        <dbReference type="Proteomes" id="UP000789390"/>
    </source>
</evidence>
<dbReference type="GO" id="GO:0004334">
    <property type="term" value="F:fumarylacetoacetase activity"/>
    <property type="evidence" value="ECO:0007669"/>
    <property type="project" value="UniProtKB-UniRule"/>
</dbReference>
<dbReference type="SUPFAM" id="SSF56529">
    <property type="entry name" value="FAH"/>
    <property type="match status" value="1"/>
</dbReference>
<dbReference type="InterPro" id="IPR011234">
    <property type="entry name" value="Fumarylacetoacetase-like_C"/>
</dbReference>
<keyword evidence="8 14" id="KW-0106">Calcium</keyword>
<accession>A0A8J2RXN1</accession>
<evidence type="ECO:0000256" key="9">
    <source>
        <dbReference type="ARBA" id="ARBA00022842"/>
    </source>
</evidence>
<keyword evidence="6 14" id="KW-0479">Metal-binding</keyword>
<comment type="catalytic activity">
    <reaction evidence="1 15">
        <text>4-fumarylacetoacetate + H2O = acetoacetate + fumarate + H(+)</text>
        <dbReference type="Rhea" id="RHEA:10244"/>
        <dbReference type="ChEBI" id="CHEBI:13705"/>
        <dbReference type="ChEBI" id="CHEBI:15377"/>
        <dbReference type="ChEBI" id="CHEBI:15378"/>
        <dbReference type="ChEBI" id="CHEBI:18034"/>
        <dbReference type="ChEBI" id="CHEBI:29806"/>
        <dbReference type="EC" id="3.7.1.2"/>
    </reaction>
</comment>
<comment type="similarity">
    <text evidence="3 15">Belongs to the FAH family.</text>
</comment>
<evidence type="ECO:0000256" key="2">
    <source>
        <dbReference type="ARBA" id="ARBA00004782"/>
    </source>
</evidence>
<feature type="domain" description="Fumarylacetoacetase-like C-terminal" evidence="16">
    <location>
        <begin position="182"/>
        <end position="373"/>
    </location>
</feature>
<feature type="binding site" evidence="13">
    <location>
        <position position="273"/>
    </location>
    <ligand>
        <name>substrate</name>
    </ligand>
</feature>
<evidence type="ECO:0000256" key="13">
    <source>
        <dbReference type="PIRSR" id="PIRSR605959-2"/>
    </source>
</evidence>
<keyword evidence="9 14" id="KW-0460">Magnesium</keyword>
<dbReference type="GO" id="GO:0006559">
    <property type="term" value="P:L-phenylalanine catabolic process"/>
    <property type="evidence" value="ECO:0007669"/>
    <property type="project" value="UniProtKB-UniRule"/>
</dbReference>
<comment type="cofactor">
    <cofactor evidence="15">
        <name>Mg(2+)</name>
        <dbReference type="ChEBI" id="CHEBI:18420"/>
    </cofactor>
    <cofactor evidence="15">
        <name>Ca(2+)</name>
        <dbReference type="ChEBI" id="CHEBI:29108"/>
    </cofactor>
</comment>
<reference evidence="18" key="1">
    <citation type="submission" date="2021-11" db="EMBL/GenBank/DDBJ databases">
        <authorList>
            <person name="Schell T."/>
        </authorList>
    </citation>
    <scope>NUCLEOTIDE SEQUENCE</scope>
    <source>
        <strain evidence="18">M5</strain>
    </source>
</reference>
<evidence type="ECO:0000256" key="11">
    <source>
        <dbReference type="ARBA" id="ARBA00023232"/>
    </source>
</evidence>
<evidence type="ECO:0000313" key="18">
    <source>
        <dbReference type="EMBL" id="CAH0105034.1"/>
    </source>
</evidence>
<feature type="binding site" evidence="14">
    <location>
        <position position="290"/>
    </location>
    <ligand>
        <name>Mg(2+)</name>
        <dbReference type="ChEBI" id="CHEBI:18420"/>
    </ligand>
</feature>
<keyword evidence="19" id="KW-1185">Reference proteome</keyword>
<evidence type="ECO:0000256" key="14">
    <source>
        <dbReference type="PIRSR" id="PIRSR605959-3"/>
    </source>
</evidence>
<protein>
    <recommendedName>
        <fullName evidence="5 15">Fumarylacetoacetase</fullName>
        <ecNumber evidence="4 15">3.7.1.2</ecNumber>
    </recommendedName>
    <alternativeName>
        <fullName evidence="15">Fumarylacetoacetate hydrolase</fullName>
    </alternativeName>
</protein>
<dbReference type="GO" id="GO:1902000">
    <property type="term" value="P:homogentisate catabolic process"/>
    <property type="evidence" value="ECO:0007669"/>
    <property type="project" value="TreeGrafter"/>
</dbReference>
<dbReference type="PANTHER" id="PTHR43069">
    <property type="entry name" value="FUMARYLACETOACETASE"/>
    <property type="match status" value="1"/>
</dbReference>
<dbReference type="Gene3D" id="2.30.30.230">
    <property type="entry name" value="Fumarylacetoacetase, N-terminal domain"/>
    <property type="match status" value="1"/>
</dbReference>
<dbReference type="OrthoDB" id="9971669at2759"/>
<evidence type="ECO:0000256" key="10">
    <source>
        <dbReference type="ARBA" id="ARBA00022878"/>
    </source>
</evidence>